<dbReference type="PROSITE" id="PS50835">
    <property type="entry name" value="IG_LIKE"/>
    <property type="match status" value="4"/>
</dbReference>
<dbReference type="FunFam" id="2.60.40.10:FF:000032">
    <property type="entry name" value="palladin isoform X1"/>
    <property type="match status" value="1"/>
</dbReference>
<dbReference type="InterPro" id="IPR047012">
    <property type="entry name" value="ICAM_VCAM"/>
</dbReference>
<evidence type="ECO:0000256" key="2">
    <source>
        <dbReference type="ARBA" id="ARBA00023319"/>
    </source>
</evidence>
<keyword evidence="5" id="KW-1185">Reference proteome</keyword>
<dbReference type="SUPFAM" id="SSF48726">
    <property type="entry name" value="Immunoglobulin"/>
    <property type="match status" value="5"/>
</dbReference>
<accession>A0AAD5AQ57</accession>
<proteinExistence type="predicted"/>
<sequence length="730" mass="81661">MVDDVQSLTWKVETLTHWDINPVCYVITDAYEQLLLQLQVTVYKRPDLVSISTVNHTGPMIEGRQYELQCDVQNVAPVHLLNVNWYKGQQLVQTDSFTDETKTPVSKTMKLQVSPQRGDDGVQYRCEAELKLAPEGPQPPPRLTSDPLTNTVHYAPEIEPDKEVLKVKEGSKVSLICTAEGNPEPELNWSIQSQIKATGRQQTTLTIVQVSLADAGVYTCTATNSLGDDTREVSLIVEGENPIKIQPDKLVVEFGASASANCSITTTHHGMGWEASQGAVDMVDNVQSLTWKVETLTHWYIKPLCYVITDNQWQLELQVTVYKHPDLVSISTVNHTGPMIEGRQYELQCDVQNVAPVRLLNVNWYKGQQLVHSDSFTDETKTPVSKTMTLQVSTQRGDDEVQYRCEAELKLGPEGPQPPPRVTSDPLTITVHCENPIKIQPDKLVVEFGALASANCYINTTHHGMGWEASQGGIESVDNVQSLTWKVESLTHWDIKPICYVNTDKQWQLKLQVTVYKRPDLVSISTVNHTEPMIEGRQYELQCDVQNVAPVRLLNVNWYKGQQLVHSDSFTDETKTPVNKTMTLQVSTRRGDDGVQYRCEAELKLGPKGPQPPPRVTSDPLTITVHLLGAVVYGIRVGKIAILDVYCIAHAYCVLHRRTLRERDEEMYSALLGLIRIVSLSSKVALNILMAVKPQDEKQKLLNTSSQTGPGASCFNKLPDLRQSRSHLTV</sequence>
<dbReference type="InterPro" id="IPR007110">
    <property type="entry name" value="Ig-like_dom"/>
</dbReference>
<feature type="domain" description="Ig-like" evidence="3">
    <location>
        <begin position="519"/>
        <end position="617"/>
    </location>
</feature>
<evidence type="ECO:0000256" key="1">
    <source>
        <dbReference type="ARBA" id="ARBA00023157"/>
    </source>
</evidence>
<feature type="domain" description="Ig-like" evidence="3">
    <location>
        <begin position="156"/>
        <end position="234"/>
    </location>
</feature>
<dbReference type="InterPro" id="IPR013783">
    <property type="entry name" value="Ig-like_fold"/>
</dbReference>
<dbReference type="Gene3D" id="2.60.40.10">
    <property type="entry name" value="Immunoglobulins"/>
    <property type="match status" value="6"/>
</dbReference>
<keyword evidence="1" id="KW-1015">Disulfide bond</keyword>
<dbReference type="InterPro" id="IPR003599">
    <property type="entry name" value="Ig_sub"/>
</dbReference>
<dbReference type="GO" id="GO:0005178">
    <property type="term" value="F:integrin binding"/>
    <property type="evidence" value="ECO:0007669"/>
    <property type="project" value="InterPro"/>
</dbReference>
<dbReference type="SMART" id="SM00408">
    <property type="entry name" value="IGc2"/>
    <property type="match status" value="4"/>
</dbReference>
<comment type="caution">
    <text evidence="4">The sequence shown here is derived from an EMBL/GenBank/DDBJ whole genome shotgun (WGS) entry which is preliminary data.</text>
</comment>
<dbReference type="InterPro" id="IPR036179">
    <property type="entry name" value="Ig-like_dom_sf"/>
</dbReference>
<feature type="domain" description="Ig-like" evidence="3">
    <location>
        <begin position="46"/>
        <end position="144"/>
    </location>
</feature>
<dbReference type="SMART" id="SM00409">
    <property type="entry name" value="IG"/>
    <property type="match status" value="4"/>
</dbReference>
<evidence type="ECO:0000313" key="4">
    <source>
        <dbReference type="EMBL" id="KAI5620888.1"/>
    </source>
</evidence>
<dbReference type="PANTHER" id="PTHR13771">
    <property type="entry name" value="INTERCELLULAR ADHESION MOLECULE"/>
    <property type="match status" value="1"/>
</dbReference>
<dbReference type="InterPro" id="IPR003598">
    <property type="entry name" value="Ig_sub2"/>
</dbReference>
<protein>
    <submittedName>
        <fullName evidence="4">Intercellular adhesion molecule 5</fullName>
    </submittedName>
</protein>
<keyword evidence="2" id="KW-0393">Immunoglobulin domain</keyword>
<evidence type="ECO:0000313" key="5">
    <source>
        <dbReference type="Proteomes" id="UP001205998"/>
    </source>
</evidence>
<gene>
    <name evidence="4" type="ORF">C0J50_19491</name>
</gene>
<dbReference type="EMBL" id="MU551639">
    <property type="protein sequence ID" value="KAI5620888.1"/>
    <property type="molecule type" value="Genomic_DNA"/>
</dbReference>
<evidence type="ECO:0000259" key="3">
    <source>
        <dbReference type="PROSITE" id="PS50835"/>
    </source>
</evidence>
<dbReference type="GO" id="GO:0007155">
    <property type="term" value="P:cell adhesion"/>
    <property type="evidence" value="ECO:0007669"/>
    <property type="project" value="InterPro"/>
</dbReference>
<dbReference type="CDD" id="cd00096">
    <property type="entry name" value="Ig"/>
    <property type="match status" value="1"/>
</dbReference>
<dbReference type="Pfam" id="PF07679">
    <property type="entry name" value="I-set"/>
    <property type="match status" value="2"/>
</dbReference>
<organism evidence="4 5">
    <name type="scientific">Silurus asotus</name>
    <name type="common">Amur catfish</name>
    <name type="synonym">Parasilurus asotus</name>
    <dbReference type="NCBI Taxonomy" id="30991"/>
    <lineage>
        <taxon>Eukaryota</taxon>
        <taxon>Metazoa</taxon>
        <taxon>Chordata</taxon>
        <taxon>Craniata</taxon>
        <taxon>Vertebrata</taxon>
        <taxon>Euteleostomi</taxon>
        <taxon>Actinopterygii</taxon>
        <taxon>Neopterygii</taxon>
        <taxon>Teleostei</taxon>
        <taxon>Ostariophysi</taxon>
        <taxon>Siluriformes</taxon>
        <taxon>Siluridae</taxon>
        <taxon>Silurus</taxon>
    </lineage>
</organism>
<dbReference type="InterPro" id="IPR013098">
    <property type="entry name" value="Ig_I-set"/>
</dbReference>
<name>A0AAD5AQ57_SILAS</name>
<reference evidence="4" key="1">
    <citation type="submission" date="2018-07" db="EMBL/GenBank/DDBJ databases">
        <title>Comparative genomics of catfishes provides insights into carnivory and benthic adaptation.</title>
        <authorList>
            <person name="Zhang Y."/>
            <person name="Wang D."/>
            <person name="Peng Z."/>
            <person name="Zheng S."/>
            <person name="Shao F."/>
            <person name="Tao W."/>
        </authorList>
    </citation>
    <scope>NUCLEOTIDE SEQUENCE</scope>
    <source>
        <strain evidence="4">Chongqing</strain>
    </source>
</reference>
<dbReference type="Proteomes" id="UP001205998">
    <property type="component" value="Unassembled WGS sequence"/>
</dbReference>
<dbReference type="PANTHER" id="PTHR13771:SF9">
    <property type="entry name" value="INTERCELLULAR ADHESION MOLECULE 5"/>
    <property type="match status" value="1"/>
</dbReference>
<feature type="domain" description="Ig-like" evidence="3">
    <location>
        <begin position="325"/>
        <end position="423"/>
    </location>
</feature>
<dbReference type="AlphaFoldDB" id="A0AAD5AQ57"/>